<keyword evidence="5" id="KW-1185">Reference proteome</keyword>
<keyword evidence="2" id="KW-0732">Signal</keyword>
<evidence type="ECO:0000256" key="1">
    <source>
        <dbReference type="SAM" id="MobiDB-lite"/>
    </source>
</evidence>
<feature type="domain" description="VWFA" evidence="3">
    <location>
        <begin position="863"/>
        <end position="1054"/>
    </location>
</feature>
<evidence type="ECO:0000313" key="4">
    <source>
        <dbReference type="EMBL" id="GMR41048.1"/>
    </source>
</evidence>
<name>A0AAN4ZGZ6_9BILA</name>
<dbReference type="PANTHER" id="PTHR24020">
    <property type="entry name" value="COLLAGEN ALPHA"/>
    <property type="match status" value="1"/>
</dbReference>
<organism evidence="4 5">
    <name type="scientific">Pristionchus mayeri</name>
    <dbReference type="NCBI Taxonomy" id="1317129"/>
    <lineage>
        <taxon>Eukaryota</taxon>
        <taxon>Metazoa</taxon>
        <taxon>Ecdysozoa</taxon>
        <taxon>Nematoda</taxon>
        <taxon>Chromadorea</taxon>
        <taxon>Rhabditida</taxon>
        <taxon>Rhabditina</taxon>
        <taxon>Diplogasteromorpha</taxon>
        <taxon>Diplogasteroidea</taxon>
        <taxon>Neodiplogasteridae</taxon>
        <taxon>Pristionchus</taxon>
    </lineage>
</organism>
<dbReference type="PROSITE" id="PS50234">
    <property type="entry name" value="VWFA"/>
    <property type="match status" value="4"/>
</dbReference>
<dbReference type="SUPFAM" id="SSF53300">
    <property type="entry name" value="vWA-like"/>
    <property type="match status" value="4"/>
</dbReference>
<feature type="domain" description="VWFA" evidence="3">
    <location>
        <begin position="358"/>
        <end position="543"/>
    </location>
</feature>
<evidence type="ECO:0000259" key="3">
    <source>
        <dbReference type="PROSITE" id="PS50234"/>
    </source>
</evidence>
<dbReference type="CDD" id="cd00198">
    <property type="entry name" value="vWFA"/>
    <property type="match status" value="2"/>
</dbReference>
<dbReference type="AlphaFoldDB" id="A0AAN4ZGZ6"/>
<dbReference type="Gene3D" id="3.40.50.410">
    <property type="entry name" value="von Willebrand factor, type A domain"/>
    <property type="match status" value="4"/>
</dbReference>
<proteinExistence type="predicted"/>
<feature type="chain" id="PRO_5042899250" description="VWFA domain-containing protein" evidence="2">
    <location>
        <begin position="19"/>
        <end position="1097"/>
    </location>
</feature>
<evidence type="ECO:0000313" key="5">
    <source>
        <dbReference type="Proteomes" id="UP001328107"/>
    </source>
</evidence>
<feature type="signal peptide" evidence="2">
    <location>
        <begin position="1"/>
        <end position="18"/>
    </location>
</feature>
<dbReference type="PANTHER" id="PTHR24020:SF20">
    <property type="entry name" value="PH DOMAIN-CONTAINING PROTEIN"/>
    <property type="match status" value="1"/>
</dbReference>
<reference evidence="5" key="1">
    <citation type="submission" date="2022-10" db="EMBL/GenBank/DDBJ databases">
        <title>Genome assembly of Pristionchus species.</title>
        <authorList>
            <person name="Yoshida K."/>
            <person name="Sommer R.J."/>
        </authorList>
    </citation>
    <scope>NUCLEOTIDE SEQUENCE [LARGE SCALE GENOMIC DNA]</scope>
    <source>
        <strain evidence="5">RS5460</strain>
    </source>
</reference>
<feature type="region of interest" description="Disordered" evidence="1">
    <location>
        <begin position="24"/>
        <end position="46"/>
    </location>
</feature>
<dbReference type="PRINTS" id="PR00453">
    <property type="entry name" value="VWFADOMAIN"/>
</dbReference>
<feature type="domain" description="VWFA" evidence="3">
    <location>
        <begin position="111"/>
        <end position="297"/>
    </location>
</feature>
<dbReference type="Pfam" id="PF00092">
    <property type="entry name" value="VWA"/>
    <property type="match status" value="4"/>
</dbReference>
<dbReference type="InterPro" id="IPR050525">
    <property type="entry name" value="ECM_Assembly_Org"/>
</dbReference>
<sequence>MLRHSILLLVCLLAAVAAHGHRFGRHHHHRSGHDHSGKSGSSEQPTNCEVAECNSNSYCKKNYPGSHCSNGCCVVNVDPKPLVLPPKPRPDGGFEREVREEVTYCKDLHADIVLVIDASASITASIFNSHTKRFAKAVVERFDVEETRTRIGLVAYSATVYYTLPLTECGDVACLMSAIDALSYAAGGTCTGDGIAAATEMLKKATPVEGETNRTRSIIVITDGHEECGYGPSTVTKRCNEARALDIELFAVAVGTKTFYNKPAGIADLEAISGGDDSKRFVVDKYEALDSVFVERLQRQVCSTSWQGQGRCEKECYTNSYCGKAQRGFVCRNGCCVDGKTETPDPIITNECTFMAADVILVIDGSGSITAPIFNSHTKNFVKELISRFTIGFTRTRVGIVAYSSSIYFTVSLEECADQACLISKIDNLNYPAGGTCTGNAIATAANMFEYATTAEGKARPKVLIVITDGQEECGGGASTVASRSKVARDDGIEMFAVAVGTNTFLKKPAAIADLKAISGSDESRQFIAENYASLDYSFVDNLQREVCTTTAVEEIDKSECQIECRTTSFCRRKNKLTECSNGCCVKSDRDIDENKIIRPPRAITYCYGLHADIVLVIDASGSITAPIFNSQTKMFAKSLIARFDVGQLKTRIGIVAYSASVYYTQEVTECSDVSCLYAKIDKLNYPAGGTCTGNAIAKANEILVRSKAPNFYERNRARVIIVITDGHEECGGGASTVPAKSDAARENDIELYAVAVGDTFRNKPAAIADLNAIADNDEDNKFFANDYNALNSSFVERLQREICSDEFIRWGRENCEIECRTDGFCDRKKAGSVCRHGCCVAKDTITPIEPIFVTECKYASVDVVLVIDASGSITEPIFNSYTKSFAKELIDRFVVSPTRSRVGIVVYAGSVFMTQGITECSNRDCLKNKIDSIKYPAGGTCTGDAIGNATELLLAVNSPDGQPRPRVIIVITDGHEDCGINGKRQEGPSTVPARTTASRAQGIDLFAVAVGTDTFLTKPAAIADLNAICNNNEDHKFIAKDYASLDYAFVDDLQKEVCSTTVKPGLKNCTEECRSDMQCAEFKSGTKCLNGCCKVP</sequence>
<dbReference type="InterPro" id="IPR002035">
    <property type="entry name" value="VWF_A"/>
</dbReference>
<accession>A0AAN4ZGZ6</accession>
<evidence type="ECO:0000256" key="2">
    <source>
        <dbReference type="SAM" id="SignalP"/>
    </source>
</evidence>
<feature type="domain" description="VWFA" evidence="3">
    <location>
        <begin position="613"/>
        <end position="799"/>
    </location>
</feature>
<dbReference type="SMART" id="SM00327">
    <property type="entry name" value="VWA"/>
    <property type="match status" value="4"/>
</dbReference>
<dbReference type="InterPro" id="IPR036465">
    <property type="entry name" value="vWFA_dom_sf"/>
</dbReference>
<dbReference type="Proteomes" id="UP001328107">
    <property type="component" value="Unassembled WGS sequence"/>
</dbReference>
<dbReference type="EMBL" id="BTRK01000003">
    <property type="protein sequence ID" value="GMR41048.1"/>
    <property type="molecule type" value="Genomic_DNA"/>
</dbReference>
<gene>
    <name evidence="4" type="ORF">PMAYCL1PPCAC_11243</name>
</gene>
<comment type="caution">
    <text evidence="4">The sequence shown here is derived from an EMBL/GenBank/DDBJ whole genome shotgun (WGS) entry which is preliminary data.</text>
</comment>
<protein>
    <recommendedName>
        <fullName evidence="3">VWFA domain-containing protein</fullName>
    </recommendedName>
</protein>